<evidence type="ECO:0000313" key="1">
    <source>
        <dbReference type="EMBL" id="SMQ50730.1"/>
    </source>
</evidence>
<protein>
    <submittedName>
        <fullName evidence="1">Uncharacterized protein</fullName>
    </submittedName>
</protein>
<dbReference type="AlphaFoldDB" id="A0A1X7RU01"/>
<dbReference type="Pfam" id="PF12311">
    <property type="entry name" value="DUF3632"/>
    <property type="match status" value="1"/>
</dbReference>
<dbReference type="EMBL" id="LT853696">
    <property type="protein sequence ID" value="SMQ50730.1"/>
    <property type="molecule type" value="Genomic_DNA"/>
</dbReference>
<accession>A0A1X7RU01</accession>
<sequence>MNADEAALSLTHPLSVSSIPASGGYSDDFLAVANLWRVIVAAVMKWPSTRVPDIFRLLYAIARAPDNLHKGEAVDDEGEKLTWAKFPYFGMIWHESTGADMRPGQICRQYSDSTLLALARKLYLKMKDAEAQLVANDVLTMNKAMIQLIIQALEKEIDQSDEQLAPDEATGYSQVKLDFHIPAASYMFKYNAGAVHEQVVTKGLGDWTNRQLPDGARDFQNGAERWLFWRKRLEQSSQGTADDMVKVAAQASLEYMSSIL</sequence>
<gene>
    <name evidence="1" type="ORF">ZT3D7_G5883</name>
</gene>
<proteinExistence type="predicted"/>
<reference evidence="1 2" key="1">
    <citation type="submission" date="2016-06" db="EMBL/GenBank/DDBJ databases">
        <authorList>
            <person name="Kjaerup R.B."/>
            <person name="Dalgaard T.S."/>
            <person name="Juul-Madsen H.R."/>
        </authorList>
    </citation>
    <scope>NUCLEOTIDE SEQUENCE [LARGE SCALE GENOMIC DNA]</scope>
</reference>
<name>A0A1X7RU01_ZYMT9</name>
<dbReference type="Proteomes" id="UP000215127">
    <property type="component" value="Chromosome 5"/>
</dbReference>
<keyword evidence="2" id="KW-1185">Reference proteome</keyword>
<organism evidence="1 2">
    <name type="scientific">Zymoseptoria tritici (strain ST99CH_3D7)</name>
    <dbReference type="NCBI Taxonomy" id="1276538"/>
    <lineage>
        <taxon>Eukaryota</taxon>
        <taxon>Fungi</taxon>
        <taxon>Dikarya</taxon>
        <taxon>Ascomycota</taxon>
        <taxon>Pezizomycotina</taxon>
        <taxon>Dothideomycetes</taxon>
        <taxon>Dothideomycetidae</taxon>
        <taxon>Mycosphaerellales</taxon>
        <taxon>Mycosphaerellaceae</taxon>
        <taxon>Zymoseptoria</taxon>
    </lineage>
</organism>
<dbReference type="InterPro" id="IPR022085">
    <property type="entry name" value="OpdG"/>
</dbReference>
<evidence type="ECO:0000313" key="2">
    <source>
        <dbReference type="Proteomes" id="UP000215127"/>
    </source>
</evidence>